<dbReference type="EMBL" id="BAEM01000002">
    <property type="protein sequence ID" value="GAC08028.1"/>
    <property type="molecule type" value="Genomic_DNA"/>
</dbReference>
<proteinExistence type="inferred from homology"/>
<comment type="caution">
    <text evidence="6">The sequence shown here is derived from an EMBL/GenBank/DDBJ whole genome shotgun (WGS) entry which is preliminary data.</text>
</comment>
<dbReference type="PROSITE" id="PS50931">
    <property type="entry name" value="HTH_LYSR"/>
    <property type="match status" value="1"/>
</dbReference>
<dbReference type="InterPro" id="IPR005119">
    <property type="entry name" value="LysR_subst-bd"/>
</dbReference>
<evidence type="ECO:0000313" key="6">
    <source>
        <dbReference type="EMBL" id="GAC08028.1"/>
    </source>
</evidence>
<dbReference type="Gene3D" id="1.10.10.10">
    <property type="entry name" value="Winged helix-like DNA-binding domain superfamily/Winged helix DNA-binding domain"/>
    <property type="match status" value="1"/>
</dbReference>
<dbReference type="Pfam" id="PF00126">
    <property type="entry name" value="HTH_1"/>
    <property type="match status" value="1"/>
</dbReference>
<evidence type="ECO:0000256" key="4">
    <source>
        <dbReference type="ARBA" id="ARBA00023163"/>
    </source>
</evidence>
<dbReference type="InterPro" id="IPR058163">
    <property type="entry name" value="LysR-type_TF_proteobact-type"/>
</dbReference>
<dbReference type="InterPro" id="IPR000847">
    <property type="entry name" value="LysR_HTH_N"/>
</dbReference>
<evidence type="ECO:0000256" key="3">
    <source>
        <dbReference type="ARBA" id="ARBA00023125"/>
    </source>
</evidence>
<dbReference type="SUPFAM" id="SSF46785">
    <property type="entry name" value="Winged helix' DNA-binding domain"/>
    <property type="match status" value="1"/>
</dbReference>
<dbReference type="SUPFAM" id="SSF53850">
    <property type="entry name" value="Periplasmic binding protein-like II"/>
    <property type="match status" value="1"/>
</dbReference>
<dbReference type="PANTHER" id="PTHR30537:SF5">
    <property type="entry name" value="HTH-TYPE TRANSCRIPTIONAL ACTIVATOR TTDR-RELATED"/>
    <property type="match status" value="1"/>
</dbReference>
<keyword evidence="4" id="KW-0804">Transcription</keyword>
<dbReference type="PANTHER" id="PTHR30537">
    <property type="entry name" value="HTH-TYPE TRANSCRIPTIONAL REGULATOR"/>
    <property type="match status" value="1"/>
</dbReference>
<dbReference type="Proteomes" id="UP000006320">
    <property type="component" value="Unassembled WGS sequence"/>
</dbReference>
<dbReference type="GO" id="GO:0006351">
    <property type="term" value="P:DNA-templated transcription"/>
    <property type="evidence" value="ECO:0007669"/>
    <property type="project" value="TreeGrafter"/>
</dbReference>
<organism evidence="6 7">
    <name type="scientific">Paraglaciecola chathamensis S18K6</name>
    <dbReference type="NCBI Taxonomy" id="1127672"/>
    <lineage>
        <taxon>Bacteria</taxon>
        <taxon>Pseudomonadati</taxon>
        <taxon>Pseudomonadota</taxon>
        <taxon>Gammaproteobacteria</taxon>
        <taxon>Alteromonadales</taxon>
        <taxon>Alteromonadaceae</taxon>
        <taxon>Paraglaciecola</taxon>
    </lineage>
</organism>
<accession>A0AAV3USS7</accession>
<dbReference type="Pfam" id="PF03466">
    <property type="entry name" value="LysR_substrate"/>
    <property type="match status" value="1"/>
</dbReference>
<dbReference type="InterPro" id="IPR036390">
    <property type="entry name" value="WH_DNA-bd_sf"/>
</dbReference>
<dbReference type="GO" id="GO:0043565">
    <property type="term" value="F:sequence-specific DNA binding"/>
    <property type="evidence" value="ECO:0007669"/>
    <property type="project" value="TreeGrafter"/>
</dbReference>
<evidence type="ECO:0000256" key="2">
    <source>
        <dbReference type="ARBA" id="ARBA00023015"/>
    </source>
</evidence>
<evidence type="ECO:0000259" key="5">
    <source>
        <dbReference type="PROSITE" id="PS50931"/>
    </source>
</evidence>
<feature type="domain" description="HTH lysR-type" evidence="5">
    <location>
        <begin position="1"/>
        <end position="59"/>
    </location>
</feature>
<dbReference type="CDD" id="cd08422">
    <property type="entry name" value="PBP2_CrgA_like"/>
    <property type="match status" value="1"/>
</dbReference>
<gene>
    <name evidence="6" type="ORF">GCHA_0062</name>
</gene>
<keyword evidence="2" id="KW-0805">Transcription regulation</keyword>
<dbReference type="RefSeq" id="WP_007983888.1">
    <property type="nucleotide sequence ID" value="NZ_BAEM01000002.1"/>
</dbReference>
<dbReference type="InterPro" id="IPR036388">
    <property type="entry name" value="WH-like_DNA-bd_sf"/>
</dbReference>
<protein>
    <recommendedName>
        <fullName evidence="5">HTH lysR-type domain-containing protein</fullName>
    </recommendedName>
</protein>
<evidence type="ECO:0000256" key="1">
    <source>
        <dbReference type="ARBA" id="ARBA00009437"/>
    </source>
</evidence>
<evidence type="ECO:0000313" key="7">
    <source>
        <dbReference type="Proteomes" id="UP000006320"/>
    </source>
</evidence>
<dbReference type="Gene3D" id="3.40.190.290">
    <property type="match status" value="1"/>
</dbReference>
<dbReference type="AlphaFoldDB" id="A0AAV3USS7"/>
<reference evidence="6 7" key="1">
    <citation type="journal article" date="2017" name="Antonie Van Leeuwenhoek">
        <title>Rhizobium rhizosphaerae sp. nov., a novel species isolated from rice rhizosphere.</title>
        <authorList>
            <person name="Zhao J.J."/>
            <person name="Zhang J."/>
            <person name="Zhang R.J."/>
            <person name="Zhang C.W."/>
            <person name="Yin H.Q."/>
            <person name="Zhang X.X."/>
        </authorList>
    </citation>
    <scope>NUCLEOTIDE SEQUENCE [LARGE SCALE GENOMIC DNA]</scope>
    <source>
        <strain evidence="6 7">S18K6</strain>
    </source>
</reference>
<name>A0AAV3USS7_9ALTE</name>
<sequence length="294" mass="32632">MYTINELETFIAIVENKGVVSAASALNISPATVSHRLSKLERILGTVLVYRDSRNVRPSAEGEEFYQRVGDILAALHDAEFAIGARDSAISGRLRVTLPPWIFSIFILPKLAQFEQQYPDIVLDFLVTDQFVNVVDDAQDVAIRVGTLASSGLLARKIVNNKRILCASPHYLKQHPPITDIESLSTHRFVALPWQKQLKLLQNDGNVFSFNSNTRFTISNSDNMTQALRAGHGIGIKSEIAIKQCIASGELVEVLPNVLASPEAPVWFLRPQNSLATRKAEAFYDFVKQAFSHC</sequence>
<dbReference type="GO" id="GO:0003700">
    <property type="term" value="F:DNA-binding transcription factor activity"/>
    <property type="evidence" value="ECO:0007669"/>
    <property type="project" value="InterPro"/>
</dbReference>
<comment type="similarity">
    <text evidence="1">Belongs to the LysR transcriptional regulatory family.</text>
</comment>
<keyword evidence="3" id="KW-0238">DNA-binding</keyword>